<keyword evidence="12" id="KW-1185">Reference proteome</keyword>
<dbReference type="Pfam" id="PF02080">
    <property type="entry name" value="TrkA_C"/>
    <property type="match status" value="1"/>
</dbReference>
<dbReference type="InterPro" id="IPR006037">
    <property type="entry name" value="RCK_C"/>
</dbReference>
<dbReference type="Proteomes" id="UP000006875">
    <property type="component" value="Chromosome"/>
</dbReference>
<dbReference type="GO" id="GO:0015297">
    <property type="term" value="F:antiporter activity"/>
    <property type="evidence" value="ECO:0007669"/>
    <property type="project" value="UniProtKB-KW"/>
</dbReference>
<keyword evidence="6 9" id="KW-1133">Transmembrane helix</keyword>
<dbReference type="SUPFAM" id="SSF116726">
    <property type="entry name" value="TrkA C-terminal domain-like"/>
    <property type="match status" value="1"/>
</dbReference>
<comment type="subcellular location">
    <subcellularLocation>
        <location evidence="1">Cell membrane</location>
        <topology evidence="1">Multi-pass membrane protein</topology>
    </subcellularLocation>
</comment>
<dbReference type="AlphaFoldDB" id="E3H8U3"/>
<evidence type="ECO:0000256" key="7">
    <source>
        <dbReference type="ARBA" id="ARBA00023065"/>
    </source>
</evidence>
<evidence type="ECO:0000313" key="12">
    <source>
        <dbReference type="Proteomes" id="UP000006875"/>
    </source>
</evidence>
<feature type="transmembrane region" description="Helical" evidence="9">
    <location>
        <begin position="331"/>
        <end position="351"/>
    </location>
</feature>
<evidence type="ECO:0000256" key="6">
    <source>
        <dbReference type="ARBA" id="ARBA00022989"/>
    </source>
</evidence>
<keyword evidence="2" id="KW-0813">Transport</keyword>
<dbReference type="PANTHER" id="PTHR32507">
    <property type="entry name" value="NA(+)/H(+) ANTIPORTER 1"/>
    <property type="match status" value="1"/>
</dbReference>
<dbReference type="PANTHER" id="PTHR32507:SF7">
    <property type="entry name" value="K(+)_H(+) ANTIPORTER NHAP2"/>
    <property type="match status" value="1"/>
</dbReference>
<dbReference type="Pfam" id="PF00999">
    <property type="entry name" value="Na_H_Exchanger"/>
    <property type="match status" value="1"/>
</dbReference>
<dbReference type="Gene3D" id="3.30.70.1450">
    <property type="entry name" value="Regulator of K+ conductance, C-terminal domain"/>
    <property type="match status" value="1"/>
</dbReference>
<dbReference type="RefSeq" id="WP_013388024.1">
    <property type="nucleotide sequence ID" value="NC_014632.1"/>
</dbReference>
<dbReference type="KEGG" id="ipo:Ilyop_1578"/>
<dbReference type="OrthoDB" id="9810759at2"/>
<evidence type="ECO:0000313" key="11">
    <source>
        <dbReference type="EMBL" id="ADO83357.1"/>
    </source>
</evidence>
<feature type="transmembrane region" description="Helical" evidence="9">
    <location>
        <begin position="294"/>
        <end position="319"/>
    </location>
</feature>
<sequence>MEKVCIILAALIFSSIYSLKLSKKFNIPTLIIYLGVGMLAGSEGFGGIEFDNAGLAQFIGNLALCIILFSGAYNTDIKEVSAVKKEGLALAFAGVFFNTVLVAVPIYFFTPFDFFGALLFGAIVSSTDASAVMSILSFGGLNIKDKVRGILKLESGTNDPMANVIIILLINIIKLGNIGIIQGLVFLSLQILVGAVAGFIFSKLTVKFINKFEIKMQELHQLIILGSILFTYGFTNILKGNGFMAIYILGITLGNTRLSYKRNMGRFFGSLSWMVEVGMFVMLGILVFPSRFLAIWKLGLAVSLVLIFLARPLSVFITLSKSGLDKREKLFIAWGGLKGAVPIVFATFPLVEGIVNAELIFNLVFFVVLLSVIFQGMTLPFASSYLGLKETKSKVFEKGDLENLEYFEESLVKVKVRNEGEVAEKKISEIGLPKDILLILINRKGKHILPKGDTVIETGDELYILGESSEEIENYITKALETINSTDEKQQA</sequence>
<accession>E3H8U3</accession>
<evidence type="ECO:0000256" key="9">
    <source>
        <dbReference type="SAM" id="Phobius"/>
    </source>
</evidence>
<evidence type="ECO:0000256" key="5">
    <source>
        <dbReference type="ARBA" id="ARBA00022692"/>
    </source>
</evidence>
<keyword evidence="3" id="KW-0050">Antiport</keyword>
<feature type="transmembrane region" description="Helical" evidence="9">
    <location>
        <begin position="187"/>
        <end position="206"/>
    </location>
</feature>
<evidence type="ECO:0000256" key="2">
    <source>
        <dbReference type="ARBA" id="ARBA00022448"/>
    </source>
</evidence>
<evidence type="ECO:0000256" key="8">
    <source>
        <dbReference type="ARBA" id="ARBA00023136"/>
    </source>
</evidence>
<evidence type="ECO:0000256" key="4">
    <source>
        <dbReference type="ARBA" id="ARBA00022475"/>
    </source>
</evidence>
<dbReference type="InterPro" id="IPR038770">
    <property type="entry name" value="Na+/solute_symporter_sf"/>
</dbReference>
<feature type="transmembrane region" description="Helical" evidence="9">
    <location>
        <begin position="87"/>
        <end position="108"/>
    </location>
</feature>
<dbReference type="NCBIfam" id="NF003716">
    <property type="entry name" value="PRK05326.1-3"/>
    <property type="match status" value="1"/>
</dbReference>
<dbReference type="NCBIfam" id="NF003715">
    <property type="entry name" value="PRK05326.1-2"/>
    <property type="match status" value="1"/>
</dbReference>
<evidence type="ECO:0000259" key="10">
    <source>
        <dbReference type="PROSITE" id="PS51202"/>
    </source>
</evidence>
<dbReference type="HOGENOM" id="CLU_005912_9_1_0"/>
<gene>
    <name evidence="11" type="ordered locus">Ilyop_1578</name>
</gene>
<protein>
    <submittedName>
        <fullName evidence="11">Sodium/hydrogen exchanger</fullName>
    </submittedName>
</protein>
<reference evidence="11 12" key="1">
    <citation type="journal article" date="2010" name="Stand. Genomic Sci.">
        <title>Complete genome sequence of Ilyobacter polytropus type strain (CuHbu1).</title>
        <authorList>
            <person name="Sikorski J."/>
            <person name="Chertkov O."/>
            <person name="Lapidus A."/>
            <person name="Nolan M."/>
            <person name="Lucas S."/>
            <person name="Del Rio T.G."/>
            <person name="Tice H."/>
            <person name="Cheng J.F."/>
            <person name="Tapia R."/>
            <person name="Han C."/>
            <person name="Goodwin L."/>
            <person name="Pitluck S."/>
            <person name="Liolios K."/>
            <person name="Ivanova N."/>
            <person name="Mavromatis K."/>
            <person name="Mikhailova N."/>
            <person name="Pati A."/>
            <person name="Chen A."/>
            <person name="Palaniappan K."/>
            <person name="Land M."/>
            <person name="Hauser L."/>
            <person name="Chang Y.J."/>
            <person name="Jeffries C.D."/>
            <person name="Brambilla E."/>
            <person name="Yasawong M."/>
            <person name="Rohde M."/>
            <person name="Pukall R."/>
            <person name="Spring S."/>
            <person name="Goker M."/>
            <person name="Woyke T."/>
            <person name="Bristow J."/>
            <person name="Eisen J.A."/>
            <person name="Markowitz V."/>
            <person name="Hugenholtz P."/>
            <person name="Kyrpides N.C."/>
            <person name="Klenk H.P."/>
        </authorList>
    </citation>
    <scope>NUCLEOTIDE SEQUENCE [LARGE SCALE GENOMIC DNA]</scope>
    <source>
        <strain evidence="12">ATCC 51220 / DSM 2926 / LMG 16218 / CuHBu1</strain>
    </source>
</reference>
<dbReference type="STRING" id="572544.Ilyop_1578"/>
<feature type="transmembrane region" description="Helical" evidence="9">
    <location>
        <begin position="114"/>
        <end position="141"/>
    </location>
</feature>
<feature type="transmembrane region" description="Helical" evidence="9">
    <location>
        <begin position="267"/>
        <end position="288"/>
    </location>
</feature>
<keyword evidence="4" id="KW-1003">Cell membrane</keyword>
<feature type="transmembrane region" description="Helical" evidence="9">
    <location>
        <begin position="55"/>
        <end position="75"/>
    </location>
</feature>
<keyword evidence="8 9" id="KW-0472">Membrane</keyword>
<feature type="transmembrane region" description="Helical" evidence="9">
    <location>
        <begin position="363"/>
        <end position="388"/>
    </location>
</feature>
<dbReference type="InterPro" id="IPR036721">
    <property type="entry name" value="RCK_C_sf"/>
</dbReference>
<evidence type="ECO:0000256" key="3">
    <source>
        <dbReference type="ARBA" id="ARBA00022449"/>
    </source>
</evidence>
<evidence type="ECO:0000256" key="1">
    <source>
        <dbReference type="ARBA" id="ARBA00004651"/>
    </source>
</evidence>
<organism evidence="11 12">
    <name type="scientific">Ilyobacter polytropus (strain ATCC 51220 / DSM 2926 / LMG 16218 / CuHBu1)</name>
    <dbReference type="NCBI Taxonomy" id="572544"/>
    <lineage>
        <taxon>Bacteria</taxon>
        <taxon>Fusobacteriati</taxon>
        <taxon>Fusobacteriota</taxon>
        <taxon>Fusobacteriia</taxon>
        <taxon>Fusobacteriales</taxon>
        <taxon>Fusobacteriaceae</taxon>
        <taxon>Ilyobacter</taxon>
    </lineage>
</organism>
<dbReference type="GO" id="GO:0008324">
    <property type="term" value="F:monoatomic cation transmembrane transporter activity"/>
    <property type="evidence" value="ECO:0007669"/>
    <property type="project" value="InterPro"/>
</dbReference>
<dbReference type="Gene3D" id="1.20.1530.20">
    <property type="match status" value="1"/>
</dbReference>
<dbReference type="InterPro" id="IPR006153">
    <property type="entry name" value="Cation/H_exchanger_TM"/>
</dbReference>
<dbReference type="PROSITE" id="PS51202">
    <property type="entry name" value="RCK_C"/>
    <property type="match status" value="1"/>
</dbReference>
<dbReference type="eggNOG" id="COG3263">
    <property type="taxonomic scope" value="Bacteria"/>
</dbReference>
<dbReference type="GO" id="GO:1902600">
    <property type="term" value="P:proton transmembrane transport"/>
    <property type="evidence" value="ECO:0007669"/>
    <property type="project" value="InterPro"/>
</dbReference>
<dbReference type="GO" id="GO:0006813">
    <property type="term" value="P:potassium ion transport"/>
    <property type="evidence" value="ECO:0007669"/>
    <property type="project" value="InterPro"/>
</dbReference>
<proteinExistence type="predicted"/>
<feature type="transmembrane region" description="Helical" evidence="9">
    <location>
        <begin position="162"/>
        <end position="181"/>
    </location>
</feature>
<keyword evidence="5 9" id="KW-0812">Transmembrane</keyword>
<dbReference type="EMBL" id="CP002281">
    <property type="protein sequence ID" value="ADO83357.1"/>
    <property type="molecule type" value="Genomic_DNA"/>
</dbReference>
<keyword evidence="7" id="KW-0406">Ion transport</keyword>
<name>E3H8U3_ILYPC</name>
<feature type="domain" description="RCK C-terminal" evidence="10">
    <location>
        <begin position="399"/>
        <end position="481"/>
    </location>
</feature>
<dbReference type="GO" id="GO:0005886">
    <property type="term" value="C:plasma membrane"/>
    <property type="evidence" value="ECO:0007669"/>
    <property type="project" value="UniProtKB-SubCell"/>
</dbReference>